<accession>A0A1Y1I2X1</accession>
<name>A0A1Y1I2X1_KLENI</name>
<evidence type="ECO:0000313" key="1">
    <source>
        <dbReference type="EMBL" id="GAQ83759.1"/>
    </source>
</evidence>
<proteinExistence type="predicted"/>
<dbReference type="EMBL" id="DF237110">
    <property type="protein sequence ID" value="GAQ83759.1"/>
    <property type="molecule type" value="Genomic_DNA"/>
</dbReference>
<reference evidence="1 2" key="1">
    <citation type="journal article" date="2014" name="Nat. Commun.">
        <title>Klebsormidium flaccidum genome reveals primary factors for plant terrestrial adaptation.</title>
        <authorList>
            <person name="Hori K."/>
            <person name="Maruyama F."/>
            <person name="Fujisawa T."/>
            <person name="Togashi T."/>
            <person name="Yamamoto N."/>
            <person name="Seo M."/>
            <person name="Sato S."/>
            <person name="Yamada T."/>
            <person name="Mori H."/>
            <person name="Tajima N."/>
            <person name="Moriyama T."/>
            <person name="Ikeuchi M."/>
            <person name="Watanabe M."/>
            <person name="Wada H."/>
            <person name="Kobayashi K."/>
            <person name="Saito M."/>
            <person name="Masuda T."/>
            <person name="Sasaki-Sekimoto Y."/>
            <person name="Mashiguchi K."/>
            <person name="Awai K."/>
            <person name="Shimojima M."/>
            <person name="Masuda S."/>
            <person name="Iwai M."/>
            <person name="Nobusawa T."/>
            <person name="Narise T."/>
            <person name="Kondo S."/>
            <person name="Saito H."/>
            <person name="Sato R."/>
            <person name="Murakawa M."/>
            <person name="Ihara Y."/>
            <person name="Oshima-Yamada Y."/>
            <person name="Ohtaka K."/>
            <person name="Satoh M."/>
            <person name="Sonobe K."/>
            <person name="Ishii M."/>
            <person name="Ohtani R."/>
            <person name="Kanamori-Sato M."/>
            <person name="Honoki R."/>
            <person name="Miyazaki D."/>
            <person name="Mochizuki H."/>
            <person name="Umetsu J."/>
            <person name="Higashi K."/>
            <person name="Shibata D."/>
            <person name="Kamiya Y."/>
            <person name="Sato N."/>
            <person name="Nakamura Y."/>
            <person name="Tabata S."/>
            <person name="Ida S."/>
            <person name="Kurokawa K."/>
            <person name="Ohta H."/>
        </authorList>
    </citation>
    <scope>NUCLEOTIDE SEQUENCE [LARGE SCALE GENOMIC DNA]</scope>
    <source>
        <strain evidence="1 2">NIES-2285</strain>
    </source>
</reference>
<gene>
    <name evidence="1" type="ORF">KFL_001610010</name>
</gene>
<evidence type="ECO:0000313" key="2">
    <source>
        <dbReference type="Proteomes" id="UP000054558"/>
    </source>
</evidence>
<dbReference type="Proteomes" id="UP000054558">
    <property type="component" value="Unassembled WGS sequence"/>
</dbReference>
<keyword evidence="2" id="KW-1185">Reference proteome</keyword>
<sequence>MVARISCMGMERKLAVKLRSVAVVLVTYLAVCSARTLPSIPEADGTPLGMRRSLMQDTSACLVQCTPPPSPEGIPGEPYCCPFGSQCLGDGSAGVCEAIGGGGDPIPALILAEPGVSPYATGDPDSGPNPCNFNGNTWYCPETLNCGRAYLDCLPSESFFRLANEGY</sequence>
<organism evidence="1 2">
    <name type="scientific">Klebsormidium nitens</name>
    <name type="common">Green alga</name>
    <name type="synonym">Ulothrix nitens</name>
    <dbReference type="NCBI Taxonomy" id="105231"/>
    <lineage>
        <taxon>Eukaryota</taxon>
        <taxon>Viridiplantae</taxon>
        <taxon>Streptophyta</taxon>
        <taxon>Klebsormidiophyceae</taxon>
        <taxon>Klebsormidiales</taxon>
        <taxon>Klebsormidiaceae</taxon>
        <taxon>Klebsormidium</taxon>
    </lineage>
</organism>
<protein>
    <submittedName>
        <fullName evidence="1">Uncharacterized protein</fullName>
    </submittedName>
</protein>
<dbReference type="AlphaFoldDB" id="A0A1Y1I2X1"/>